<dbReference type="HAMAP" id="MF_00133">
    <property type="entry name" value="Trp_synth_beta"/>
    <property type="match status" value="1"/>
</dbReference>
<comment type="function">
    <text evidence="11">The beta subunit is responsible for the synthesis of L-tryptophan from indole and L-serine.</text>
</comment>
<dbReference type="InterPro" id="IPR006653">
    <property type="entry name" value="Trp_synth_b_CS"/>
</dbReference>
<feature type="domain" description="Tryptophan synthase beta chain-like PALP" evidence="12">
    <location>
        <begin position="62"/>
        <end position="386"/>
    </location>
</feature>
<dbReference type="Pfam" id="PF00291">
    <property type="entry name" value="PALP"/>
    <property type="match status" value="1"/>
</dbReference>
<dbReference type="Gene3D" id="3.40.50.1100">
    <property type="match status" value="2"/>
</dbReference>
<dbReference type="InterPro" id="IPR036052">
    <property type="entry name" value="TrpB-like_PALP_sf"/>
</dbReference>
<dbReference type="GO" id="GO:0004834">
    <property type="term" value="F:tryptophan synthase activity"/>
    <property type="evidence" value="ECO:0007669"/>
    <property type="project" value="UniProtKB-EC"/>
</dbReference>
<feature type="modified residue" description="N6-(pyridoxal phosphate)lysine" evidence="11">
    <location>
        <position position="96"/>
    </location>
</feature>
<evidence type="ECO:0000256" key="4">
    <source>
        <dbReference type="ARBA" id="ARBA00011270"/>
    </source>
</evidence>
<comment type="cofactor">
    <cofactor evidence="1 11">
        <name>pyridoxal 5'-phosphate</name>
        <dbReference type="ChEBI" id="CHEBI:597326"/>
    </cofactor>
</comment>
<accession>A0ABU6K8C2</accession>
<keyword evidence="7 11" id="KW-0663">Pyridoxal phosphate</keyword>
<gene>
    <name evidence="11 13" type="primary">trpB</name>
    <name evidence="13" type="ORF">VVD49_19635</name>
</gene>
<keyword evidence="6 11" id="KW-0822">Tryptophan biosynthesis</keyword>
<evidence type="ECO:0000256" key="8">
    <source>
        <dbReference type="ARBA" id="ARBA00023141"/>
    </source>
</evidence>
<evidence type="ECO:0000313" key="13">
    <source>
        <dbReference type="EMBL" id="MEC5387955.1"/>
    </source>
</evidence>
<evidence type="ECO:0000259" key="12">
    <source>
        <dbReference type="Pfam" id="PF00291"/>
    </source>
</evidence>
<comment type="similarity">
    <text evidence="3 11">Belongs to the TrpB family.</text>
</comment>
<evidence type="ECO:0000256" key="1">
    <source>
        <dbReference type="ARBA" id="ARBA00001933"/>
    </source>
</evidence>
<dbReference type="InterPro" id="IPR001926">
    <property type="entry name" value="TrpB-like_PALP"/>
</dbReference>
<dbReference type="EC" id="4.2.1.20" evidence="11"/>
<dbReference type="InterPro" id="IPR006654">
    <property type="entry name" value="Trp_synth_beta"/>
</dbReference>
<proteinExistence type="inferred from homology"/>
<comment type="pathway">
    <text evidence="2 11">Amino-acid biosynthesis; L-tryptophan biosynthesis; L-tryptophan from chorismate: step 5/5.</text>
</comment>
<sequence length="403" mass="43562">MQIGDIPYDLPDDRGHFGPYGGIFVAETLIPALEELRAAYAVSQNDPEFQAEFAYELKHFVGRPSPIYHAKRWSGLLGGAQIYLKREDLNHTGAHKVNNCIGQALLARRMGKPRVIAETGAGQHGVATATVAARYGMECVVYMGAEDVKRQAANVYRMKLLGAKVVPVHSGSKTLKDALNEAMRDWVTNVANTFYIIGTVAGPHPYPMMVRDFQSIIGSECIEQMPALVERQPDYVIACIGGGSNAMGIFHPYIPHAEVKLVGVEAAGHGLDSGMHAASLTAGKPGVLHGNRTYLLQDDDGQIIETHSISAGLDYPGVGPEHAWLKDTTRAQYVSVTDDEALKAFHDLCHFEGIIPALESSHALAYAAKLAPTLPADKVLLVNLSGRGDKDMHTVAEKSGIQF</sequence>
<dbReference type="Proteomes" id="UP001331561">
    <property type="component" value="Unassembled WGS sequence"/>
</dbReference>
<dbReference type="SUPFAM" id="SSF53686">
    <property type="entry name" value="Tryptophan synthase beta subunit-like PLP-dependent enzymes"/>
    <property type="match status" value="1"/>
</dbReference>
<keyword evidence="5 11" id="KW-0028">Amino-acid biosynthesis</keyword>
<evidence type="ECO:0000256" key="7">
    <source>
        <dbReference type="ARBA" id="ARBA00022898"/>
    </source>
</evidence>
<evidence type="ECO:0000256" key="5">
    <source>
        <dbReference type="ARBA" id="ARBA00022605"/>
    </source>
</evidence>
<dbReference type="PROSITE" id="PS00168">
    <property type="entry name" value="TRP_SYNTHASE_BETA"/>
    <property type="match status" value="1"/>
</dbReference>
<keyword evidence="8 11" id="KW-0057">Aromatic amino acid biosynthesis</keyword>
<dbReference type="PANTHER" id="PTHR48077">
    <property type="entry name" value="TRYPTOPHAN SYNTHASE-RELATED"/>
    <property type="match status" value="1"/>
</dbReference>
<dbReference type="InterPro" id="IPR023026">
    <property type="entry name" value="Trp_synth_beta/beta-like"/>
</dbReference>
<dbReference type="RefSeq" id="WP_327600928.1">
    <property type="nucleotide sequence ID" value="NZ_JAYXHS010000004.1"/>
</dbReference>
<dbReference type="NCBIfam" id="TIGR00263">
    <property type="entry name" value="trpB"/>
    <property type="match status" value="1"/>
</dbReference>
<evidence type="ECO:0000256" key="9">
    <source>
        <dbReference type="ARBA" id="ARBA00023239"/>
    </source>
</evidence>
<evidence type="ECO:0000256" key="6">
    <source>
        <dbReference type="ARBA" id="ARBA00022822"/>
    </source>
</evidence>
<comment type="subunit">
    <text evidence="4 11">Tetramer of two alpha and two beta chains.</text>
</comment>
<protein>
    <recommendedName>
        <fullName evidence="11">Tryptophan synthase beta chain</fullName>
        <ecNumber evidence="11">4.2.1.20</ecNumber>
    </recommendedName>
</protein>
<dbReference type="PANTHER" id="PTHR48077:SF3">
    <property type="entry name" value="TRYPTOPHAN SYNTHASE"/>
    <property type="match status" value="1"/>
</dbReference>
<dbReference type="PIRSF" id="PIRSF001413">
    <property type="entry name" value="Trp_syn_beta"/>
    <property type="match status" value="1"/>
</dbReference>
<keyword evidence="9 11" id="KW-0456">Lyase</keyword>
<evidence type="ECO:0000256" key="2">
    <source>
        <dbReference type="ARBA" id="ARBA00004733"/>
    </source>
</evidence>
<organism evidence="13 14">
    <name type="scientific">Uliginosibacterium silvisoli</name>
    <dbReference type="NCBI Taxonomy" id="3114758"/>
    <lineage>
        <taxon>Bacteria</taxon>
        <taxon>Pseudomonadati</taxon>
        <taxon>Pseudomonadota</taxon>
        <taxon>Betaproteobacteria</taxon>
        <taxon>Rhodocyclales</taxon>
        <taxon>Zoogloeaceae</taxon>
        <taxon>Uliginosibacterium</taxon>
    </lineage>
</organism>
<evidence type="ECO:0000256" key="10">
    <source>
        <dbReference type="ARBA" id="ARBA00049047"/>
    </source>
</evidence>
<comment type="catalytic activity">
    <reaction evidence="10 11">
        <text>(1S,2R)-1-C-(indol-3-yl)glycerol 3-phosphate + L-serine = D-glyceraldehyde 3-phosphate + L-tryptophan + H2O</text>
        <dbReference type="Rhea" id="RHEA:10532"/>
        <dbReference type="ChEBI" id="CHEBI:15377"/>
        <dbReference type="ChEBI" id="CHEBI:33384"/>
        <dbReference type="ChEBI" id="CHEBI:57912"/>
        <dbReference type="ChEBI" id="CHEBI:58866"/>
        <dbReference type="ChEBI" id="CHEBI:59776"/>
        <dbReference type="EC" id="4.2.1.20"/>
    </reaction>
</comment>
<reference evidence="13 14" key="1">
    <citation type="submission" date="2024-01" db="EMBL/GenBank/DDBJ databases">
        <title>Uliginosibacterium soil sp. nov.</title>
        <authorList>
            <person name="Lv Y."/>
        </authorList>
    </citation>
    <scope>NUCLEOTIDE SEQUENCE [LARGE SCALE GENOMIC DNA]</scope>
    <source>
        <strain evidence="13 14">H3</strain>
    </source>
</reference>
<comment type="caution">
    <text evidence="13">The sequence shown here is derived from an EMBL/GenBank/DDBJ whole genome shotgun (WGS) entry which is preliminary data.</text>
</comment>
<name>A0ABU6K8C2_9RHOO</name>
<keyword evidence="14" id="KW-1185">Reference proteome</keyword>
<evidence type="ECO:0000256" key="11">
    <source>
        <dbReference type="HAMAP-Rule" id="MF_00133"/>
    </source>
</evidence>
<dbReference type="CDD" id="cd06446">
    <property type="entry name" value="Trp-synth_B"/>
    <property type="match status" value="1"/>
</dbReference>
<evidence type="ECO:0000256" key="3">
    <source>
        <dbReference type="ARBA" id="ARBA00009982"/>
    </source>
</evidence>
<evidence type="ECO:0000313" key="14">
    <source>
        <dbReference type="Proteomes" id="UP001331561"/>
    </source>
</evidence>
<dbReference type="EMBL" id="JAYXHS010000004">
    <property type="protein sequence ID" value="MEC5387955.1"/>
    <property type="molecule type" value="Genomic_DNA"/>
</dbReference>